<gene>
    <name evidence="2" type="ORF">EJ73_01935</name>
</gene>
<dbReference type="OrthoDB" id="1075795at2"/>
<evidence type="ECO:0000313" key="3">
    <source>
        <dbReference type="Proteomes" id="UP000248314"/>
    </source>
</evidence>
<feature type="chain" id="PRO_5016433716" description="Lipoprotein" evidence="1">
    <location>
        <begin position="21"/>
        <end position="142"/>
    </location>
</feature>
<feature type="signal peptide" evidence="1">
    <location>
        <begin position="1"/>
        <end position="20"/>
    </location>
</feature>
<dbReference type="PROSITE" id="PS51257">
    <property type="entry name" value="PROKAR_LIPOPROTEIN"/>
    <property type="match status" value="1"/>
</dbReference>
<keyword evidence="3" id="KW-1185">Reference proteome</keyword>
<evidence type="ECO:0000256" key="1">
    <source>
        <dbReference type="SAM" id="SignalP"/>
    </source>
</evidence>
<dbReference type="Proteomes" id="UP000248314">
    <property type="component" value="Unassembled WGS sequence"/>
</dbReference>
<reference evidence="2 3" key="1">
    <citation type="submission" date="2018-05" db="EMBL/GenBank/DDBJ databases">
        <title>Genomic Encyclopedia of Type Strains, Phase I: the one thousand microbial genomes (KMG-I) project.</title>
        <authorList>
            <person name="Kyrpides N."/>
        </authorList>
    </citation>
    <scope>NUCLEOTIDE SEQUENCE [LARGE SCALE GENOMIC DNA]</scope>
    <source>
        <strain evidence="2 3">DSM 15611</strain>
    </source>
</reference>
<protein>
    <recommendedName>
        <fullName evidence="4">Lipoprotein</fullName>
    </recommendedName>
</protein>
<dbReference type="AlphaFoldDB" id="A0A318HRM8"/>
<comment type="caution">
    <text evidence="2">The sequence shown here is derived from an EMBL/GenBank/DDBJ whole genome shotgun (WGS) entry which is preliminary data.</text>
</comment>
<keyword evidence="1" id="KW-0732">Signal</keyword>
<evidence type="ECO:0008006" key="4">
    <source>
        <dbReference type="Google" id="ProtNLM"/>
    </source>
</evidence>
<name>A0A318HRM8_9BACT</name>
<sequence length="142" mass="16892">MKFNLVILGFLIIATSSCCAQKAHSKREKKNITNELSFINNKSINFSIKKVACETCFPIFDIGYRVRVKLTPKQDSIIVRIKRREWLSLLNDETTDYAANILLYYIYNRDAIVLLYNRSIRDWRDGMKEDDIIYWEKKLKYH</sequence>
<evidence type="ECO:0000313" key="2">
    <source>
        <dbReference type="EMBL" id="PXX21165.1"/>
    </source>
</evidence>
<organism evidence="2 3">
    <name type="scientific">Hoylesella shahii DSM 15611 = JCM 12083</name>
    <dbReference type="NCBI Taxonomy" id="1122991"/>
    <lineage>
        <taxon>Bacteria</taxon>
        <taxon>Pseudomonadati</taxon>
        <taxon>Bacteroidota</taxon>
        <taxon>Bacteroidia</taxon>
        <taxon>Bacteroidales</taxon>
        <taxon>Prevotellaceae</taxon>
        <taxon>Hoylesella</taxon>
    </lineage>
</organism>
<dbReference type="RefSeq" id="WP_025816089.1">
    <property type="nucleotide sequence ID" value="NZ_BAIZ01000018.1"/>
</dbReference>
<dbReference type="EMBL" id="QJJX01000023">
    <property type="protein sequence ID" value="PXX21165.1"/>
    <property type="molecule type" value="Genomic_DNA"/>
</dbReference>
<accession>A0A318HRM8</accession>
<proteinExistence type="predicted"/>